<dbReference type="Proteomes" id="UP000095558">
    <property type="component" value="Unassembled WGS sequence"/>
</dbReference>
<gene>
    <name evidence="3" type="ORF">ERS852470_03271</name>
</gene>
<proteinExistence type="predicted"/>
<evidence type="ECO:0000313" key="3">
    <source>
        <dbReference type="EMBL" id="CUO75537.1"/>
    </source>
</evidence>
<organism evidence="3 4">
    <name type="scientific">Clostridium disporicum</name>
    <dbReference type="NCBI Taxonomy" id="84024"/>
    <lineage>
        <taxon>Bacteria</taxon>
        <taxon>Bacillati</taxon>
        <taxon>Bacillota</taxon>
        <taxon>Clostridia</taxon>
        <taxon>Eubacteriales</taxon>
        <taxon>Clostridiaceae</taxon>
        <taxon>Clostridium</taxon>
    </lineage>
</organism>
<evidence type="ECO:0000256" key="1">
    <source>
        <dbReference type="ARBA" id="ARBA00004328"/>
    </source>
</evidence>
<dbReference type="NCBIfam" id="TIGR01554">
    <property type="entry name" value="major_cap_HK97"/>
    <property type="match status" value="1"/>
</dbReference>
<dbReference type="EMBL" id="CYZV01000048">
    <property type="protein sequence ID" value="CUO75537.1"/>
    <property type="molecule type" value="Genomic_DNA"/>
</dbReference>
<dbReference type="InterPro" id="IPR024455">
    <property type="entry name" value="Phage_capsid"/>
</dbReference>
<dbReference type="RefSeq" id="WP_055277814.1">
    <property type="nucleotide sequence ID" value="NZ_CYZV01000048.1"/>
</dbReference>
<dbReference type="InterPro" id="IPR054612">
    <property type="entry name" value="Phage_capsid-like_C"/>
</dbReference>
<dbReference type="Pfam" id="PF05065">
    <property type="entry name" value="Phage_capsid"/>
    <property type="match status" value="1"/>
</dbReference>
<sequence>MKNKILNSIERNINESLLNSAVLTTEGLTVKQKFFNEIVKDDFEEVRLKDLVRNYDIKESSGSFSIVSSDNLGNLDFVEEMEKIPVDNLENLKKVKFKKSKLSGIIEFNETQFSDDNTLADFIIETLGCKLIKSENIEIIRVLNSKLPINIPSVKGEVGSDAFISIVNSNLKQDYIKNGSIISNYSFYKEVDTYDNRAKGILKKVDKKLYYMDKPLYVIADECFKDTTPIAFVGNFKRAVGFIEDKEENIDISINIKAGFLTDDILARIKSFCDVKELLSDSYIKIEVKE</sequence>
<dbReference type="AlphaFoldDB" id="A0A174HQH9"/>
<accession>A0A174HQH9</accession>
<evidence type="ECO:0000313" key="4">
    <source>
        <dbReference type="Proteomes" id="UP000095558"/>
    </source>
</evidence>
<evidence type="ECO:0000259" key="2">
    <source>
        <dbReference type="Pfam" id="PF05065"/>
    </source>
</evidence>
<dbReference type="SUPFAM" id="SSF56563">
    <property type="entry name" value="Major capsid protein gp5"/>
    <property type="match status" value="1"/>
</dbReference>
<feature type="domain" description="Phage capsid-like C-terminal" evidence="2">
    <location>
        <begin position="27"/>
        <end position="276"/>
    </location>
</feature>
<reference evidence="3 4" key="1">
    <citation type="submission" date="2015-09" db="EMBL/GenBank/DDBJ databases">
        <authorList>
            <consortium name="Pathogen Informatics"/>
        </authorList>
    </citation>
    <scope>NUCLEOTIDE SEQUENCE [LARGE SCALE GENOMIC DNA]</scope>
    <source>
        <strain evidence="3 4">2789STDY5834855</strain>
    </source>
</reference>
<name>A0A174HQH9_9CLOT</name>
<protein>
    <submittedName>
        <fullName evidence="3">Phage major capsid protein, HK97 family</fullName>
    </submittedName>
</protein>
<comment type="subcellular location">
    <subcellularLocation>
        <location evidence="1">Virion</location>
    </subcellularLocation>
</comment>